<evidence type="ECO:0000313" key="2">
    <source>
        <dbReference type="EMBL" id="ODQ60991.1"/>
    </source>
</evidence>
<keyword evidence="3" id="KW-1185">Reference proteome</keyword>
<feature type="region of interest" description="Disordered" evidence="1">
    <location>
        <begin position="62"/>
        <end position="101"/>
    </location>
</feature>
<name>A0A1E3P6E4_WICAA</name>
<dbReference type="AlphaFoldDB" id="A0A1E3P6E4"/>
<proteinExistence type="predicted"/>
<evidence type="ECO:0000256" key="1">
    <source>
        <dbReference type="SAM" id="MobiDB-lite"/>
    </source>
</evidence>
<dbReference type="Proteomes" id="UP000094112">
    <property type="component" value="Unassembled WGS sequence"/>
</dbReference>
<organism evidence="2 3">
    <name type="scientific">Wickerhamomyces anomalus (strain ATCC 58044 / CBS 1984 / NCYC 433 / NRRL Y-366-8)</name>
    <name type="common">Yeast</name>
    <name type="synonym">Hansenula anomala</name>
    <dbReference type="NCBI Taxonomy" id="683960"/>
    <lineage>
        <taxon>Eukaryota</taxon>
        <taxon>Fungi</taxon>
        <taxon>Dikarya</taxon>
        <taxon>Ascomycota</taxon>
        <taxon>Saccharomycotina</taxon>
        <taxon>Saccharomycetes</taxon>
        <taxon>Phaffomycetales</taxon>
        <taxon>Wickerhamomycetaceae</taxon>
        <taxon>Wickerhamomyces</taxon>
    </lineage>
</organism>
<dbReference type="GeneID" id="30201835"/>
<dbReference type="RefSeq" id="XP_019040198.1">
    <property type="nucleotide sequence ID" value="XM_019184589.1"/>
</dbReference>
<sequence>MVCQTQRSMLISAISNVQNLNQSRIRLRLFSSSVSRYNELDDVFGPQKSGLLQDSQADNYEFGRNNHPTLKHLDRKNNRRTHGKFEESVVPDDESYPDYDPAARDKVARSLGRRPEFAHLYTKNENVLLRISEGWRSPEQYADAFRSKFSANSTYQKIWSNNLGTLDLTKLKSPVDFAMAKPEQLKRDMNEYKRKFGKTFTTEKDYVAVNKEIEENVCPRVFEKGDVVILSSSVGSLGDKAIVVSTVRDENYLKAIKIGNTSITNAKDGYIVVKIRHPLTDPLYIYDKTVDMKSGDRWKGFGARVEIESGETLVHTGYRVDFDFLHNKDLFDHFKDPIERPFIEENILIPELKERFLSRKDLFLWVGVGNSAHIRAERS</sequence>
<protein>
    <submittedName>
        <fullName evidence="2">Uncharacterized protein</fullName>
    </submittedName>
</protein>
<reference evidence="2 3" key="1">
    <citation type="journal article" date="2016" name="Proc. Natl. Acad. Sci. U.S.A.">
        <title>Comparative genomics of biotechnologically important yeasts.</title>
        <authorList>
            <person name="Riley R."/>
            <person name="Haridas S."/>
            <person name="Wolfe K.H."/>
            <person name="Lopes M.R."/>
            <person name="Hittinger C.T."/>
            <person name="Goeker M."/>
            <person name="Salamov A.A."/>
            <person name="Wisecaver J.H."/>
            <person name="Long T.M."/>
            <person name="Calvey C.H."/>
            <person name="Aerts A.L."/>
            <person name="Barry K.W."/>
            <person name="Choi C."/>
            <person name="Clum A."/>
            <person name="Coughlan A.Y."/>
            <person name="Deshpande S."/>
            <person name="Douglass A.P."/>
            <person name="Hanson S.J."/>
            <person name="Klenk H.-P."/>
            <person name="LaButti K.M."/>
            <person name="Lapidus A."/>
            <person name="Lindquist E.A."/>
            <person name="Lipzen A.M."/>
            <person name="Meier-Kolthoff J.P."/>
            <person name="Ohm R.A."/>
            <person name="Otillar R.P."/>
            <person name="Pangilinan J.L."/>
            <person name="Peng Y."/>
            <person name="Rokas A."/>
            <person name="Rosa C.A."/>
            <person name="Scheuner C."/>
            <person name="Sibirny A.A."/>
            <person name="Slot J.C."/>
            <person name="Stielow J.B."/>
            <person name="Sun H."/>
            <person name="Kurtzman C.P."/>
            <person name="Blackwell M."/>
            <person name="Grigoriev I.V."/>
            <person name="Jeffries T.W."/>
        </authorList>
    </citation>
    <scope>NUCLEOTIDE SEQUENCE [LARGE SCALE GENOMIC DNA]</scope>
    <source>
        <strain evidence="3">ATCC 58044 / CBS 1984 / NCYC 433 / NRRL Y-366-8</strain>
    </source>
</reference>
<evidence type="ECO:0000313" key="3">
    <source>
        <dbReference type="Proteomes" id="UP000094112"/>
    </source>
</evidence>
<accession>A0A1E3P6E4</accession>
<dbReference type="EMBL" id="KV454209">
    <property type="protein sequence ID" value="ODQ60991.1"/>
    <property type="molecule type" value="Genomic_DNA"/>
</dbReference>
<gene>
    <name evidence="2" type="ORF">WICANDRAFT_77648</name>
</gene>